<dbReference type="AlphaFoldDB" id="A0A9R1ACP9"/>
<reference evidence="2 3" key="1">
    <citation type="submission" date="2017-09" db="EMBL/GenBank/DDBJ databases">
        <authorList>
            <consortium name="International Durum Wheat Genome Sequencing Consortium (IDWGSC)"/>
            <person name="Milanesi L."/>
        </authorList>
    </citation>
    <scope>NUCLEOTIDE SEQUENCE [LARGE SCALE GENOMIC DNA]</scope>
    <source>
        <strain evidence="3">cv. Svevo</strain>
    </source>
</reference>
<keyword evidence="3" id="KW-1185">Reference proteome</keyword>
<accession>A0A9R1ACP9</accession>
<proteinExistence type="predicted"/>
<dbReference type="InterPro" id="IPR006566">
    <property type="entry name" value="FBD"/>
</dbReference>
<protein>
    <recommendedName>
        <fullName evidence="1">FBD domain-containing protein</fullName>
    </recommendedName>
</protein>
<dbReference type="OMA" id="MPNRPRW"/>
<dbReference type="Gramene" id="TRITD7Bv1G225430.1">
    <property type="protein sequence ID" value="TRITD7Bv1G225430.1"/>
    <property type="gene ID" value="TRITD7Bv1G225430"/>
</dbReference>
<gene>
    <name evidence="2" type="ORF">TRITD_7Bv1G225430</name>
</gene>
<feature type="domain" description="FBD" evidence="1">
    <location>
        <begin position="78"/>
        <end position="114"/>
    </location>
</feature>
<dbReference type="EMBL" id="LT934124">
    <property type="protein sequence ID" value="VAI93730.1"/>
    <property type="molecule type" value="Genomic_DNA"/>
</dbReference>
<evidence type="ECO:0000313" key="2">
    <source>
        <dbReference type="EMBL" id="VAI93730.1"/>
    </source>
</evidence>
<dbReference type="Proteomes" id="UP000324705">
    <property type="component" value="Chromosome 7B"/>
</dbReference>
<organism evidence="2 3">
    <name type="scientific">Triticum turgidum subsp. durum</name>
    <name type="common">Durum wheat</name>
    <name type="synonym">Triticum durum</name>
    <dbReference type="NCBI Taxonomy" id="4567"/>
    <lineage>
        <taxon>Eukaryota</taxon>
        <taxon>Viridiplantae</taxon>
        <taxon>Streptophyta</taxon>
        <taxon>Embryophyta</taxon>
        <taxon>Tracheophyta</taxon>
        <taxon>Spermatophyta</taxon>
        <taxon>Magnoliopsida</taxon>
        <taxon>Liliopsida</taxon>
        <taxon>Poales</taxon>
        <taxon>Poaceae</taxon>
        <taxon>BOP clade</taxon>
        <taxon>Pooideae</taxon>
        <taxon>Triticodae</taxon>
        <taxon>Triticeae</taxon>
        <taxon>Triticinae</taxon>
        <taxon>Triticum</taxon>
    </lineage>
</organism>
<evidence type="ECO:0000259" key="1">
    <source>
        <dbReference type="Pfam" id="PF08387"/>
    </source>
</evidence>
<sequence>MQPHMPNRPRWGGDLFPRMTGLQLLLFEMNAPELANIYVFLKKSGCSNLERLFVQLPIAPYEPLVDSFDYVGLEPPTDVSENLKVVKITNFSWNRFELQLVCFLLRKARSLRKLLLITPSLVPLHVPGIQKADLLFLAEALANGKVILSVSDDAATQPFHSDVSADF</sequence>
<evidence type="ECO:0000313" key="3">
    <source>
        <dbReference type="Proteomes" id="UP000324705"/>
    </source>
</evidence>
<dbReference type="Pfam" id="PF08387">
    <property type="entry name" value="FBD"/>
    <property type="match status" value="1"/>
</dbReference>
<name>A0A9R1ACP9_TRITD</name>